<proteinExistence type="predicted"/>
<gene>
    <name evidence="1" type="ORF">GO755_30625</name>
</gene>
<dbReference type="Proteomes" id="UP000436006">
    <property type="component" value="Unassembled WGS sequence"/>
</dbReference>
<protein>
    <submittedName>
        <fullName evidence="1">Uncharacterized protein</fullName>
    </submittedName>
</protein>
<dbReference type="EMBL" id="WPIN01000015">
    <property type="protein sequence ID" value="MVM34426.1"/>
    <property type="molecule type" value="Genomic_DNA"/>
</dbReference>
<dbReference type="RefSeq" id="WP_157589245.1">
    <property type="nucleotide sequence ID" value="NZ_WPIN01000015.1"/>
</dbReference>
<evidence type="ECO:0000313" key="1">
    <source>
        <dbReference type="EMBL" id="MVM34426.1"/>
    </source>
</evidence>
<reference evidence="1 2" key="1">
    <citation type="submission" date="2019-12" db="EMBL/GenBank/DDBJ databases">
        <title>Spirosoma sp. HMF4905 genome sequencing and assembly.</title>
        <authorList>
            <person name="Kang H."/>
            <person name="Cha I."/>
            <person name="Kim H."/>
            <person name="Joh K."/>
        </authorList>
    </citation>
    <scope>NUCLEOTIDE SEQUENCE [LARGE SCALE GENOMIC DNA]</scope>
    <source>
        <strain evidence="1 2">HMF4905</strain>
    </source>
</reference>
<sequence>MLVAIDETLLANVTSALESAAKELALSRKREESLRKELERSRLMTEEQTQEYLQRDAQTLRYYRQLGLDSIKIGQYRWYVKGVVDDWLKSGTINRHKKT</sequence>
<accession>A0A7K1SLH5</accession>
<keyword evidence="2" id="KW-1185">Reference proteome</keyword>
<comment type="caution">
    <text evidence="1">The sequence shown here is derived from an EMBL/GenBank/DDBJ whole genome shotgun (WGS) entry which is preliminary data.</text>
</comment>
<evidence type="ECO:0000313" key="2">
    <source>
        <dbReference type="Proteomes" id="UP000436006"/>
    </source>
</evidence>
<name>A0A7K1SLH5_9BACT</name>
<organism evidence="1 2">
    <name type="scientific">Spirosoma arboris</name>
    <dbReference type="NCBI Taxonomy" id="2682092"/>
    <lineage>
        <taxon>Bacteria</taxon>
        <taxon>Pseudomonadati</taxon>
        <taxon>Bacteroidota</taxon>
        <taxon>Cytophagia</taxon>
        <taxon>Cytophagales</taxon>
        <taxon>Cytophagaceae</taxon>
        <taxon>Spirosoma</taxon>
    </lineage>
</organism>
<dbReference type="AlphaFoldDB" id="A0A7K1SLH5"/>